<name>A0A1I6QND9_9FLAO</name>
<feature type="transmembrane region" description="Helical" evidence="1">
    <location>
        <begin position="119"/>
        <end position="143"/>
    </location>
</feature>
<protein>
    <submittedName>
        <fullName evidence="2">Uncharacterized protein</fullName>
    </submittedName>
</protein>
<dbReference type="OrthoDB" id="1465307at2"/>
<keyword evidence="1" id="KW-1133">Transmembrane helix</keyword>
<dbReference type="EMBL" id="FPAG01000002">
    <property type="protein sequence ID" value="SFS53852.1"/>
    <property type="molecule type" value="Genomic_DNA"/>
</dbReference>
<reference evidence="2 3" key="1">
    <citation type="submission" date="2016-10" db="EMBL/GenBank/DDBJ databases">
        <authorList>
            <person name="de Groot N.N."/>
        </authorList>
    </citation>
    <scope>NUCLEOTIDE SEQUENCE [LARGE SCALE GENOMIC DNA]</scope>
    <source>
        <strain evidence="2 3">CGMCC 1.6114</strain>
    </source>
</reference>
<sequence>MPSTKTQLLLQEGEIKTFKLEVIVLGVIATIGSIAPFIHIFYIKSGIEGIFGFPTMESFWYAAGFPIMVICYGLILHHVSDRLGDLEKPFKLISHLALCVGFYFIVWIFIPSISDFPSWAYYIAIVLIAIVCSVFTIWLYGFIPSSDKLEKINRSS</sequence>
<feature type="transmembrane region" description="Helical" evidence="1">
    <location>
        <begin position="58"/>
        <end position="80"/>
    </location>
</feature>
<evidence type="ECO:0000313" key="3">
    <source>
        <dbReference type="Proteomes" id="UP000183209"/>
    </source>
</evidence>
<keyword evidence="1" id="KW-0812">Transmembrane</keyword>
<evidence type="ECO:0000313" key="2">
    <source>
        <dbReference type="EMBL" id="SFS53852.1"/>
    </source>
</evidence>
<evidence type="ECO:0000256" key="1">
    <source>
        <dbReference type="SAM" id="Phobius"/>
    </source>
</evidence>
<dbReference type="InterPro" id="IPR036259">
    <property type="entry name" value="MFS_trans_sf"/>
</dbReference>
<feature type="transmembrane region" description="Helical" evidence="1">
    <location>
        <begin position="20"/>
        <end position="43"/>
    </location>
</feature>
<dbReference type="AlphaFoldDB" id="A0A1I6QND9"/>
<dbReference type="SUPFAM" id="SSF103473">
    <property type="entry name" value="MFS general substrate transporter"/>
    <property type="match status" value="1"/>
</dbReference>
<dbReference type="RefSeq" id="WP_139226595.1">
    <property type="nucleotide sequence ID" value="NZ_FPAG01000002.1"/>
</dbReference>
<feature type="transmembrane region" description="Helical" evidence="1">
    <location>
        <begin position="92"/>
        <end position="113"/>
    </location>
</feature>
<gene>
    <name evidence="2" type="ORF">SAMN04487906_0744</name>
</gene>
<accession>A0A1I6QND9</accession>
<proteinExistence type="predicted"/>
<dbReference type="Proteomes" id="UP000183209">
    <property type="component" value="Unassembled WGS sequence"/>
</dbReference>
<organism evidence="2 3">
    <name type="scientific">Zhouia amylolytica</name>
    <dbReference type="NCBI Taxonomy" id="376730"/>
    <lineage>
        <taxon>Bacteria</taxon>
        <taxon>Pseudomonadati</taxon>
        <taxon>Bacteroidota</taxon>
        <taxon>Flavobacteriia</taxon>
        <taxon>Flavobacteriales</taxon>
        <taxon>Flavobacteriaceae</taxon>
        <taxon>Zhouia</taxon>
    </lineage>
</organism>
<keyword evidence="1" id="KW-0472">Membrane</keyword>